<gene>
    <name evidence="3" type="ORF">M2272_005484</name>
</gene>
<proteinExistence type="predicted"/>
<accession>A0ABT6L7A3</accession>
<evidence type="ECO:0000256" key="2">
    <source>
        <dbReference type="SAM" id="SignalP"/>
    </source>
</evidence>
<comment type="caution">
    <text evidence="3">The sequence shown here is derived from an EMBL/GenBank/DDBJ whole genome shotgun (WGS) entry which is preliminary data.</text>
</comment>
<reference evidence="3 4" key="1">
    <citation type="submission" date="2023-04" db="EMBL/GenBank/DDBJ databases">
        <title>Forest soil microbial communities from Buena Vista Peninsula, Colon Province, Panama.</title>
        <authorList>
            <person name="Bouskill N."/>
        </authorList>
    </citation>
    <scope>NUCLEOTIDE SEQUENCE [LARGE SCALE GENOMIC DNA]</scope>
    <source>
        <strain evidence="3 4">AC80</strain>
    </source>
</reference>
<evidence type="ECO:0000256" key="1">
    <source>
        <dbReference type="SAM" id="MobiDB-lite"/>
    </source>
</evidence>
<dbReference type="Proteomes" id="UP001160130">
    <property type="component" value="Unassembled WGS sequence"/>
</dbReference>
<name>A0ABT6L7A3_9MYCO</name>
<feature type="chain" id="PRO_5046822918" description="DUF732 domain-containing protein" evidence="2">
    <location>
        <begin position="19"/>
        <end position="137"/>
    </location>
</feature>
<keyword evidence="2" id="KW-0732">Signal</keyword>
<feature type="compositionally biased region" description="Acidic residues" evidence="1">
    <location>
        <begin position="127"/>
        <end position="137"/>
    </location>
</feature>
<evidence type="ECO:0000313" key="3">
    <source>
        <dbReference type="EMBL" id="MDH6198824.1"/>
    </source>
</evidence>
<protein>
    <recommendedName>
        <fullName evidence="5">DUF732 domain-containing protein</fullName>
    </recommendedName>
</protein>
<keyword evidence="4" id="KW-1185">Reference proteome</keyword>
<feature type="region of interest" description="Disordered" evidence="1">
    <location>
        <begin position="117"/>
        <end position="137"/>
    </location>
</feature>
<feature type="compositionally biased region" description="Low complexity" evidence="1">
    <location>
        <begin position="117"/>
        <end position="126"/>
    </location>
</feature>
<evidence type="ECO:0000313" key="4">
    <source>
        <dbReference type="Proteomes" id="UP001160130"/>
    </source>
</evidence>
<feature type="signal peptide" evidence="2">
    <location>
        <begin position="1"/>
        <end position="18"/>
    </location>
</feature>
<evidence type="ECO:0008006" key="5">
    <source>
        <dbReference type="Google" id="ProtNLM"/>
    </source>
</evidence>
<sequence>MKKLIVLGAGTAITAATASAVLVGAGVAGATSGLEGHRYSDVASAISDAGGTPKIAVTVGSRLPQDDCIVTNAWHAPTFEHTGGVMMLSLNCDGDHATAVNPGASVASPVGRQAKAAADAAAAAEEAQLEEVSTPDE</sequence>
<organism evidence="3 4">
    <name type="scientific">Mycolicibacterium frederiksbergense</name>
    <dbReference type="NCBI Taxonomy" id="117567"/>
    <lineage>
        <taxon>Bacteria</taxon>
        <taxon>Bacillati</taxon>
        <taxon>Actinomycetota</taxon>
        <taxon>Actinomycetes</taxon>
        <taxon>Mycobacteriales</taxon>
        <taxon>Mycobacteriaceae</taxon>
        <taxon>Mycolicibacterium</taxon>
    </lineage>
</organism>
<dbReference type="RefSeq" id="WP_280835379.1">
    <property type="nucleotide sequence ID" value="NZ_JARXVE010000012.1"/>
</dbReference>
<dbReference type="EMBL" id="JARXVE010000012">
    <property type="protein sequence ID" value="MDH6198824.1"/>
    <property type="molecule type" value="Genomic_DNA"/>
</dbReference>